<dbReference type="RefSeq" id="XP_033531112.1">
    <property type="nucleotide sequence ID" value="XM_033673998.1"/>
</dbReference>
<dbReference type="Proteomes" id="UP000504638">
    <property type="component" value="Unplaced"/>
</dbReference>
<feature type="compositionally biased region" description="Basic and acidic residues" evidence="1">
    <location>
        <begin position="8"/>
        <end position="17"/>
    </location>
</feature>
<reference evidence="2 4" key="1">
    <citation type="submission" date="2020-01" db="EMBL/GenBank/DDBJ databases">
        <authorList>
            <consortium name="DOE Joint Genome Institute"/>
            <person name="Haridas S."/>
            <person name="Albert R."/>
            <person name="Binder M."/>
            <person name="Bloem J."/>
            <person name="Labutti K."/>
            <person name="Salamov A."/>
            <person name="Andreopoulos B."/>
            <person name="Baker S.E."/>
            <person name="Barry K."/>
            <person name="Bills G."/>
            <person name="Bluhm B.H."/>
            <person name="Cannon C."/>
            <person name="Castanera R."/>
            <person name="Culley D.E."/>
            <person name="Daum C."/>
            <person name="Ezra D."/>
            <person name="Gonzalez J.B."/>
            <person name="Henrissat B."/>
            <person name="Kuo A."/>
            <person name="Liang C."/>
            <person name="Lipzen A."/>
            <person name="Lutzoni F."/>
            <person name="Magnuson J."/>
            <person name="Mondo S."/>
            <person name="Nolan M."/>
            <person name="Ohm R."/>
            <person name="Pangilinan J."/>
            <person name="Park H.-J."/>
            <person name="Ramirez L."/>
            <person name="Alfaro M."/>
            <person name="Sun H."/>
            <person name="Tritt A."/>
            <person name="Yoshinaga Y."/>
            <person name="Zwiers L.-H."/>
            <person name="Turgeon B.G."/>
            <person name="Goodwin S.B."/>
            <person name="Spatafora J.W."/>
            <person name="Crous P.W."/>
            <person name="Grigoriev I.V."/>
        </authorList>
    </citation>
    <scope>NUCLEOTIDE SEQUENCE</scope>
    <source>
        <strain evidence="2 4">CBS 781.70</strain>
    </source>
</reference>
<gene>
    <name evidence="2 4" type="ORF">P152DRAFT_158550</name>
</gene>
<feature type="region of interest" description="Disordered" evidence="1">
    <location>
        <begin position="69"/>
        <end position="90"/>
    </location>
</feature>
<evidence type="ECO:0000313" key="3">
    <source>
        <dbReference type="Proteomes" id="UP000504638"/>
    </source>
</evidence>
<organism evidence="2">
    <name type="scientific">Eremomyces bilateralis CBS 781.70</name>
    <dbReference type="NCBI Taxonomy" id="1392243"/>
    <lineage>
        <taxon>Eukaryota</taxon>
        <taxon>Fungi</taxon>
        <taxon>Dikarya</taxon>
        <taxon>Ascomycota</taxon>
        <taxon>Pezizomycotina</taxon>
        <taxon>Dothideomycetes</taxon>
        <taxon>Dothideomycetes incertae sedis</taxon>
        <taxon>Eremomycetales</taxon>
        <taxon>Eremomycetaceae</taxon>
        <taxon>Eremomyces</taxon>
    </lineage>
</organism>
<reference evidence="4" key="3">
    <citation type="submission" date="2025-04" db="UniProtKB">
        <authorList>
            <consortium name="RefSeq"/>
        </authorList>
    </citation>
    <scope>IDENTIFICATION</scope>
    <source>
        <strain evidence="4">CBS 781.70</strain>
    </source>
</reference>
<feature type="region of interest" description="Disordered" evidence="1">
    <location>
        <begin position="1"/>
        <end position="21"/>
    </location>
</feature>
<evidence type="ECO:0000313" key="4">
    <source>
        <dbReference type="RefSeq" id="XP_033531112.1"/>
    </source>
</evidence>
<proteinExistence type="predicted"/>
<name>A0A6G1FV00_9PEZI</name>
<sequence>MHPYPRQRQREHSRPDSKYPVGGFRTKHYRILILHLISEQVNNIFLRVAPIFSLQHHYPGTRLPCTSFPSPVISGNEPSPPPHATGPSSTELSFIKLARPVQSRQIGPTIFETSPPEAAQAFAMPR</sequence>
<dbReference type="AlphaFoldDB" id="A0A6G1FV00"/>
<dbReference type="EMBL" id="ML975172">
    <property type="protein sequence ID" value="KAF1809481.1"/>
    <property type="molecule type" value="Genomic_DNA"/>
</dbReference>
<reference evidence="4" key="2">
    <citation type="submission" date="2020-04" db="EMBL/GenBank/DDBJ databases">
        <authorList>
            <consortium name="NCBI Genome Project"/>
        </authorList>
    </citation>
    <scope>NUCLEOTIDE SEQUENCE</scope>
    <source>
        <strain evidence="4">CBS 781.70</strain>
    </source>
</reference>
<evidence type="ECO:0000256" key="1">
    <source>
        <dbReference type="SAM" id="MobiDB-lite"/>
    </source>
</evidence>
<accession>A0A6G1FV00</accession>
<protein>
    <submittedName>
        <fullName evidence="2 4">Uncharacterized protein</fullName>
    </submittedName>
</protein>
<dbReference type="GeneID" id="54414568"/>
<keyword evidence="3" id="KW-1185">Reference proteome</keyword>
<evidence type="ECO:0000313" key="2">
    <source>
        <dbReference type="EMBL" id="KAF1809481.1"/>
    </source>
</evidence>